<feature type="region of interest" description="Disordered" evidence="6">
    <location>
        <begin position="288"/>
        <end position="345"/>
    </location>
</feature>
<comment type="similarity">
    <text evidence="2">Belongs to the ATP12 family.</text>
</comment>
<dbReference type="InterPro" id="IPR042272">
    <property type="entry name" value="ATP12_ATP_synth-F1-assembly_N"/>
</dbReference>
<dbReference type="Proteomes" id="UP000007494">
    <property type="component" value="Chromosome VIIa"/>
</dbReference>
<evidence type="ECO:0000256" key="2">
    <source>
        <dbReference type="ARBA" id="ARBA00008231"/>
    </source>
</evidence>
<dbReference type="GO" id="GO:0005739">
    <property type="term" value="C:mitochondrion"/>
    <property type="evidence" value="ECO:0007669"/>
    <property type="project" value="UniProtKB-SubCell"/>
</dbReference>
<gene>
    <name evidence="8" type="ORF">BN1204_023200</name>
    <name evidence="7" type="ORF">NCLIV_023200</name>
</gene>
<keyword evidence="5" id="KW-0143">Chaperone</keyword>
<dbReference type="InParanoid" id="F0VFN8"/>
<evidence type="ECO:0000256" key="6">
    <source>
        <dbReference type="SAM" id="MobiDB-lite"/>
    </source>
</evidence>
<feature type="compositionally biased region" description="Low complexity" evidence="6">
    <location>
        <begin position="302"/>
        <end position="318"/>
    </location>
</feature>
<dbReference type="Gene3D" id="1.10.3580.10">
    <property type="entry name" value="ATP12 ATPase"/>
    <property type="match status" value="1"/>
</dbReference>
<keyword evidence="9" id="KW-1185">Reference proteome</keyword>
<dbReference type="GO" id="GO:0033615">
    <property type="term" value="P:mitochondrial proton-transporting ATP synthase complex assembly"/>
    <property type="evidence" value="ECO:0007669"/>
    <property type="project" value="TreeGrafter"/>
</dbReference>
<evidence type="ECO:0000313" key="7">
    <source>
        <dbReference type="EMBL" id="CBZ52532.1"/>
    </source>
</evidence>
<evidence type="ECO:0000256" key="3">
    <source>
        <dbReference type="ARBA" id="ARBA00022946"/>
    </source>
</evidence>
<evidence type="ECO:0000313" key="8">
    <source>
        <dbReference type="EMBL" id="CEL66508.1"/>
    </source>
</evidence>
<name>F0VFN8_NEOCL</name>
<dbReference type="EMBL" id="FR823388">
    <property type="protein sequence ID" value="CBZ52532.1"/>
    <property type="molecule type" value="Genomic_DNA"/>
</dbReference>
<proteinExistence type="inferred from homology"/>
<reference evidence="9" key="3">
    <citation type="journal article" date="2012" name="PLoS Pathog.">
        <title>Comparative genomics of the apicomplexan parasites Toxoplasma gondii and Neospora caninum: Coccidia differing in host range and transmission strategy.</title>
        <authorList>
            <person name="Reid A.J."/>
            <person name="Vermont S.J."/>
            <person name="Cotton J.A."/>
            <person name="Harris D."/>
            <person name="Hill-Cawthorne G.A."/>
            <person name="Konen-Waisman S."/>
            <person name="Latham S.M."/>
            <person name="Mourier T."/>
            <person name="Norton R."/>
            <person name="Quail M.A."/>
            <person name="Sanders M."/>
            <person name="Shanmugam D."/>
            <person name="Sohal A."/>
            <person name="Wasmuth J.D."/>
            <person name="Brunk B."/>
            <person name="Grigg M.E."/>
            <person name="Howard J.C."/>
            <person name="Parkinson J."/>
            <person name="Roos D.S."/>
            <person name="Trees A.J."/>
            <person name="Berriman M."/>
            <person name="Pain A."/>
            <person name="Wastling J.M."/>
        </authorList>
    </citation>
    <scope>NUCLEOTIDE SEQUENCE [LARGE SCALE GENOMIC DNA]</scope>
    <source>
        <strain evidence="9">Liverpool</strain>
    </source>
</reference>
<dbReference type="InterPro" id="IPR023335">
    <property type="entry name" value="ATP12_ortho_dom_sf"/>
</dbReference>
<dbReference type="Gene3D" id="3.30.2180.10">
    <property type="entry name" value="ATP12-like"/>
    <property type="match status" value="1"/>
</dbReference>
<keyword evidence="4" id="KW-0496">Mitochondrion</keyword>
<feature type="region of interest" description="Disordered" evidence="6">
    <location>
        <begin position="406"/>
        <end position="437"/>
    </location>
</feature>
<dbReference type="AlphaFoldDB" id="F0VFN8"/>
<evidence type="ECO:0000256" key="1">
    <source>
        <dbReference type="ARBA" id="ARBA00004173"/>
    </source>
</evidence>
<accession>F0VFN8</accession>
<comment type="subcellular location">
    <subcellularLocation>
        <location evidence="1">Mitochondrion</location>
    </subcellularLocation>
</comment>
<keyword evidence="3" id="KW-0809">Transit peptide</keyword>
<evidence type="ECO:0000256" key="5">
    <source>
        <dbReference type="ARBA" id="ARBA00023186"/>
    </source>
</evidence>
<organism evidence="7 9">
    <name type="scientific">Neospora caninum (strain Liverpool)</name>
    <dbReference type="NCBI Taxonomy" id="572307"/>
    <lineage>
        <taxon>Eukaryota</taxon>
        <taxon>Sar</taxon>
        <taxon>Alveolata</taxon>
        <taxon>Apicomplexa</taxon>
        <taxon>Conoidasida</taxon>
        <taxon>Coccidia</taxon>
        <taxon>Eucoccidiorida</taxon>
        <taxon>Eimeriorina</taxon>
        <taxon>Sarcocystidae</taxon>
        <taxon>Neospora</taxon>
    </lineage>
</organism>
<evidence type="ECO:0000256" key="4">
    <source>
        <dbReference type="ARBA" id="ARBA00023128"/>
    </source>
</evidence>
<feature type="compositionally biased region" description="Polar residues" evidence="6">
    <location>
        <begin position="549"/>
        <end position="568"/>
    </location>
</feature>
<dbReference type="RefSeq" id="XP_003882564.1">
    <property type="nucleotide sequence ID" value="XM_003882515.1"/>
</dbReference>
<feature type="region of interest" description="Disordered" evidence="6">
    <location>
        <begin position="549"/>
        <end position="580"/>
    </location>
</feature>
<dbReference type="InterPro" id="IPR011419">
    <property type="entry name" value="ATP12_ATP_synth-F1-assembly"/>
</dbReference>
<dbReference type="OMA" id="CAGESLH"/>
<dbReference type="EMBL" id="LN714481">
    <property type="protein sequence ID" value="CEL66508.1"/>
    <property type="molecule type" value="Genomic_DNA"/>
</dbReference>
<reference evidence="8" key="4">
    <citation type="journal article" date="2015" name="PLoS ONE">
        <title>Comprehensive Evaluation of Toxoplasma gondii VEG and Neospora caninum LIV Genomes with Tachyzoite Stage Transcriptome and Proteome Defines Novel Transcript Features.</title>
        <authorList>
            <person name="Ramaprasad A."/>
            <person name="Mourier T."/>
            <person name="Naeem R."/>
            <person name="Malas T.B."/>
            <person name="Moussa E."/>
            <person name="Panigrahi A."/>
            <person name="Vermont S.J."/>
            <person name="Otto T.D."/>
            <person name="Wastling J."/>
            <person name="Pain A."/>
        </authorList>
    </citation>
    <scope>NUCLEOTIDE SEQUENCE</scope>
    <source>
        <strain evidence="8">Liverpool</strain>
    </source>
</reference>
<sequence length="638" mass="69031">MRFAASPFPLASGSRVASLASFASAGSRVCSSSLVPLGGVRPLRRHTPPGPARPASEGHILRLCSAFLRREPVARPASSALPARARRPHRCSSTKSRSGGDRDEDFLSQEKGDIPGLPQCASVSTQKKRRQERHALVFDCLSCGRAKAVGHNGGRLWTLLRGDGFRRHFSSASPPAVGYTLLRSLKQNALGTDSRIRVEEVRRTAGTATETKLLAPHVASSSASARASPPSSSSFSSSSLGFRLLLDDETFRTPGSRDLLFPSQDLALLVAAEQLGLRAELRKCLARSAGNETPDSKESALRTSSRSPSATVSLASSLSPPPSGRCAEGGEGMPGTHDSAEGRRASRDWVHEHGARLQRFIRERPFALRQPVSSIVFTAVDRIQANPRETAATLVSLLDGDTALSREEVSGPEEKQSPLSVPGCAPLGSAAPLPSEEEPFSSASRFLRERLSGPWKDEVRRREEDVLEAHVRAFERRRCGGESLHRNKGFSIVHQSNSVVERLETFYCSCSPFYLAAFQVAAMQLRSLILADELLQSLCGGADSEHQANQAERTLSSFGESKTPSTASDGVLAGEDQQQPNDGLRAELNERITYFWQAANIEAEEQQKRFGYVEGAHDVEKAEALLWLHAAALVVKFA</sequence>
<evidence type="ECO:0000313" key="9">
    <source>
        <dbReference type="Proteomes" id="UP000007494"/>
    </source>
</evidence>
<dbReference type="GeneID" id="13444691"/>
<dbReference type="SUPFAM" id="SSF160909">
    <property type="entry name" value="ATP12-like"/>
    <property type="match status" value="1"/>
</dbReference>
<dbReference type="OrthoDB" id="333081at2759"/>
<feature type="compositionally biased region" description="Basic and acidic residues" evidence="6">
    <location>
        <begin position="406"/>
        <end position="416"/>
    </location>
</feature>
<dbReference type="VEuPathDB" id="ToxoDB:NCLIV_023200"/>
<dbReference type="PANTHER" id="PTHR21013">
    <property type="entry name" value="ATP SYNTHASE MITOCHONDRIAL F1 COMPLEX ASSEMBLY FACTOR 2/ATP12 PROTEIN, MITOCHONDRIAL PRECURSOR"/>
    <property type="match status" value="1"/>
</dbReference>
<reference evidence="7" key="2">
    <citation type="submission" date="2011-03" db="EMBL/GenBank/DDBJ databases">
        <title>Comparative genomics and transcriptomics of Neospora caninum and Toxoplasma gondii.</title>
        <authorList>
            <person name="Reid A.J."/>
            <person name="Sohal A."/>
            <person name="Harris D."/>
            <person name="Quail M."/>
            <person name="Sanders M."/>
            <person name="Berriman M."/>
            <person name="Wastling J.M."/>
            <person name="Pain A."/>
        </authorList>
    </citation>
    <scope>NUCLEOTIDE SEQUENCE</scope>
    <source>
        <strain evidence="7">Liverpool</strain>
    </source>
</reference>
<dbReference type="eggNOG" id="ENOG502QZZF">
    <property type="taxonomic scope" value="Eukaryota"/>
</dbReference>
<dbReference type="PANTHER" id="PTHR21013:SF10">
    <property type="entry name" value="ATP SYNTHASE MITOCHONDRIAL F1 COMPLEX ASSEMBLY FACTOR 2"/>
    <property type="match status" value="1"/>
</dbReference>
<feature type="region of interest" description="Disordered" evidence="6">
    <location>
        <begin position="75"/>
        <end position="128"/>
    </location>
</feature>
<protein>
    <submittedName>
        <fullName evidence="7">Uncharacterized protein</fullName>
    </submittedName>
</protein>
<reference evidence="7" key="1">
    <citation type="submission" date="2011-02" db="EMBL/GenBank/DDBJ databases">
        <authorList>
            <person name="Aslett M."/>
        </authorList>
    </citation>
    <scope>NUCLEOTIDE SEQUENCE</scope>
    <source>
        <strain evidence="7">Liverpool</strain>
    </source>
</reference>